<comment type="caution">
    <text evidence="10">The sequence shown here is derived from an EMBL/GenBank/DDBJ whole genome shotgun (WGS) entry which is preliminary data.</text>
</comment>
<reference evidence="10 11" key="1">
    <citation type="journal article" date="2024" name="Science">
        <title>Giant polyketide synthase enzymes in the biosynthesis of giant marine polyether toxins.</title>
        <authorList>
            <person name="Fallon T.R."/>
            <person name="Shende V.V."/>
            <person name="Wierzbicki I.H."/>
            <person name="Pendleton A.L."/>
            <person name="Watervoot N.F."/>
            <person name="Auber R.P."/>
            <person name="Gonzalez D.J."/>
            <person name="Wisecaver J.H."/>
            <person name="Moore B.S."/>
        </authorList>
    </citation>
    <scope>NUCLEOTIDE SEQUENCE [LARGE SCALE GENOMIC DNA]</scope>
    <source>
        <strain evidence="10 11">12B1</strain>
    </source>
</reference>
<dbReference type="NCBIfam" id="NF006826">
    <property type="entry name" value="PRK09347.1-3"/>
    <property type="match status" value="1"/>
</dbReference>
<accession>A0AB34K4H3</accession>
<dbReference type="Gene3D" id="3.30.1130.10">
    <property type="match status" value="1"/>
</dbReference>
<dbReference type="HAMAP" id="MF_00223">
    <property type="entry name" value="FolE"/>
    <property type="match status" value="1"/>
</dbReference>
<feature type="domain" description="GTP cyclohydrolase I" evidence="9">
    <location>
        <begin position="135"/>
        <end position="255"/>
    </location>
</feature>
<dbReference type="EC" id="3.5.4.16" evidence="4"/>
<dbReference type="EMBL" id="JBGBPQ010000001">
    <property type="protein sequence ID" value="KAL1529155.1"/>
    <property type="molecule type" value="Genomic_DNA"/>
</dbReference>
<name>A0AB34K4H3_PRYPA</name>
<dbReference type="InterPro" id="IPR018234">
    <property type="entry name" value="GTP_CycHdrlase_I_CS"/>
</dbReference>
<dbReference type="NCBIfam" id="NF006825">
    <property type="entry name" value="PRK09347.1-2"/>
    <property type="match status" value="1"/>
</dbReference>
<comment type="similarity">
    <text evidence="3">Belongs to the GTP cyclohydrolase I family.</text>
</comment>
<dbReference type="GO" id="GO:0046654">
    <property type="term" value="P:tetrahydrofolate biosynthetic process"/>
    <property type="evidence" value="ECO:0007669"/>
    <property type="project" value="InterPro"/>
</dbReference>
<evidence type="ECO:0000256" key="3">
    <source>
        <dbReference type="ARBA" id="ARBA00008085"/>
    </source>
</evidence>
<dbReference type="Proteomes" id="UP001515480">
    <property type="component" value="Unassembled WGS sequence"/>
</dbReference>
<sequence length="262" mass="27851">MADRRVAAPPPATPPARDAPAEEEDPATLLAGLPPTSAVCVQCDPDSSPPPALVAAFSALLRAIGEDPSREGLRLTPERAARALRFLTSGYALCPRDVVGDAKFVVDVPSCGGGGMEARLPGGRGMGAPLRGGGGMVVVRDIELHSLCEHHLLPFHGRVHVGYLPGAVVLGLSKLARITQIFARRLQIQERLTQQIAAALMDEIQPRGVAVVVECLHMCMAMRGVEQRAAVTTTNAMQGAFADDPSLRQEFWSSIRTPRSML</sequence>
<evidence type="ECO:0000256" key="2">
    <source>
        <dbReference type="ARBA" id="ARBA00005080"/>
    </source>
</evidence>
<comment type="catalytic activity">
    <reaction evidence="1">
        <text>GTP + H2O = 7,8-dihydroneopterin 3'-triphosphate + formate + H(+)</text>
        <dbReference type="Rhea" id="RHEA:17473"/>
        <dbReference type="ChEBI" id="CHEBI:15377"/>
        <dbReference type="ChEBI" id="CHEBI:15378"/>
        <dbReference type="ChEBI" id="CHEBI:15740"/>
        <dbReference type="ChEBI" id="CHEBI:37565"/>
        <dbReference type="ChEBI" id="CHEBI:58462"/>
        <dbReference type="EC" id="3.5.4.16"/>
    </reaction>
</comment>
<dbReference type="Pfam" id="PF01227">
    <property type="entry name" value="GTP_cyclohydroI"/>
    <property type="match status" value="2"/>
</dbReference>
<evidence type="ECO:0000256" key="8">
    <source>
        <dbReference type="SAM" id="MobiDB-lite"/>
    </source>
</evidence>
<dbReference type="PANTHER" id="PTHR11109">
    <property type="entry name" value="GTP CYCLOHYDROLASE I"/>
    <property type="match status" value="1"/>
</dbReference>
<organism evidence="10 11">
    <name type="scientific">Prymnesium parvum</name>
    <name type="common">Toxic golden alga</name>
    <dbReference type="NCBI Taxonomy" id="97485"/>
    <lineage>
        <taxon>Eukaryota</taxon>
        <taxon>Haptista</taxon>
        <taxon>Haptophyta</taxon>
        <taxon>Prymnesiophyceae</taxon>
        <taxon>Prymnesiales</taxon>
        <taxon>Prymnesiaceae</taxon>
        <taxon>Prymnesium</taxon>
    </lineage>
</organism>
<keyword evidence="6" id="KW-0378">Hydrolase</keyword>
<evidence type="ECO:0000313" key="11">
    <source>
        <dbReference type="Proteomes" id="UP001515480"/>
    </source>
</evidence>
<dbReference type="Gene3D" id="1.10.286.10">
    <property type="match status" value="1"/>
</dbReference>
<dbReference type="GO" id="GO:0005525">
    <property type="term" value="F:GTP binding"/>
    <property type="evidence" value="ECO:0007669"/>
    <property type="project" value="TreeGrafter"/>
</dbReference>
<evidence type="ECO:0000256" key="1">
    <source>
        <dbReference type="ARBA" id="ARBA00001052"/>
    </source>
</evidence>
<comment type="pathway">
    <text evidence="2">Cofactor biosynthesis; 7,8-dihydroneopterin triphosphate biosynthesis; 7,8-dihydroneopterin triphosphate from GTP: step 1/1.</text>
</comment>
<evidence type="ECO:0000256" key="4">
    <source>
        <dbReference type="ARBA" id="ARBA00012715"/>
    </source>
</evidence>
<evidence type="ECO:0000256" key="5">
    <source>
        <dbReference type="ARBA" id="ARBA00017272"/>
    </source>
</evidence>
<dbReference type="PROSITE" id="PS00860">
    <property type="entry name" value="GTP_CYCLOHYDROL_1_2"/>
    <property type="match status" value="1"/>
</dbReference>
<dbReference type="InterPro" id="IPR043134">
    <property type="entry name" value="GTP-CH-I_N"/>
</dbReference>
<feature type="domain" description="GTP cyclohydrolase I" evidence="9">
    <location>
        <begin position="55"/>
        <end position="98"/>
    </location>
</feature>
<evidence type="ECO:0000313" key="10">
    <source>
        <dbReference type="EMBL" id="KAL1529155.1"/>
    </source>
</evidence>
<evidence type="ECO:0000256" key="7">
    <source>
        <dbReference type="ARBA" id="ARBA00030854"/>
    </source>
</evidence>
<dbReference type="InterPro" id="IPR020602">
    <property type="entry name" value="GTP_CycHdrlase_I_dom"/>
</dbReference>
<dbReference type="FunFam" id="3.30.1130.10:FF:000001">
    <property type="entry name" value="GTP cyclohydrolase 1"/>
    <property type="match status" value="1"/>
</dbReference>
<dbReference type="GO" id="GO:0006729">
    <property type="term" value="P:tetrahydrobiopterin biosynthetic process"/>
    <property type="evidence" value="ECO:0007669"/>
    <property type="project" value="TreeGrafter"/>
</dbReference>
<dbReference type="GO" id="GO:0003934">
    <property type="term" value="F:GTP cyclohydrolase I activity"/>
    <property type="evidence" value="ECO:0007669"/>
    <property type="project" value="UniProtKB-EC"/>
</dbReference>
<keyword evidence="11" id="KW-1185">Reference proteome</keyword>
<dbReference type="GO" id="GO:0005737">
    <property type="term" value="C:cytoplasm"/>
    <property type="evidence" value="ECO:0007669"/>
    <property type="project" value="TreeGrafter"/>
</dbReference>
<dbReference type="SUPFAM" id="SSF55620">
    <property type="entry name" value="Tetrahydrobiopterin biosynthesis enzymes-like"/>
    <property type="match status" value="1"/>
</dbReference>
<evidence type="ECO:0000259" key="9">
    <source>
        <dbReference type="Pfam" id="PF01227"/>
    </source>
</evidence>
<dbReference type="InterPro" id="IPR001474">
    <property type="entry name" value="GTP_CycHdrlase_I"/>
</dbReference>
<dbReference type="PANTHER" id="PTHR11109:SF7">
    <property type="entry name" value="GTP CYCLOHYDROLASE 1"/>
    <property type="match status" value="1"/>
</dbReference>
<dbReference type="InterPro" id="IPR043133">
    <property type="entry name" value="GTP-CH-I_C/QueF"/>
</dbReference>
<protein>
    <recommendedName>
        <fullName evidence="5">GTP cyclohydrolase 1</fullName>
        <ecNumber evidence="4">3.5.4.16</ecNumber>
    </recommendedName>
    <alternativeName>
        <fullName evidence="7">GTP cyclohydrolase I</fullName>
    </alternativeName>
</protein>
<evidence type="ECO:0000256" key="6">
    <source>
        <dbReference type="ARBA" id="ARBA00022801"/>
    </source>
</evidence>
<feature type="region of interest" description="Disordered" evidence="8">
    <location>
        <begin position="1"/>
        <end position="31"/>
    </location>
</feature>
<proteinExistence type="inferred from homology"/>
<dbReference type="AlphaFoldDB" id="A0AB34K4H3"/>
<dbReference type="GO" id="GO:0008270">
    <property type="term" value="F:zinc ion binding"/>
    <property type="evidence" value="ECO:0007669"/>
    <property type="project" value="TreeGrafter"/>
</dbReference>
<gene>
    <name evidence="10" type="ORF">AB1Y20_000114</name>
</gene>